<evidence type="ECO:0000256" key="2">
    <source>
        <dbReference type="SAM" id="Phobius"/>
    </source>
</evidence>
<dbReference type="OrthoDB" id="1080706at2759"/>
<evidence type="ECO:0000313" key="3">
    <source>
        <dbReference type="EMBL" id="GFZ00683.1"/>
    </source>
</evidence>
<feature type="compositionally biased region" description="Basic and acidic residues" evidence="1">
    <location>
        <begin position="416"/>
        <end position="425"/>
    </location>
</feature>
<dbReference type="Pfam" id="PF05553">
    <property type="entry name" value="DUF761"/>
    <property type="match status" value="1"/>
</dbReference>
<reference evidence="3 4" key="1">
    <citation type="submission" date="2019-07" db="EMBL/GenBank/DDBJ databases">
        <title>De Novo Assembly of kiwifruit Actinidia rufa.</title>
        <authorList>
            <person name="Sugita-Konishi S."/>
            <person name="Sato K."/>
            <person name="Mori E."/>
            <person name="Abe Y."/>
            <person name="Kisaki G."/>
            <person name="Hamano K."/>
            <person name="Suezawa K."/>
            <person name="Otani M."/>
            <person name="Fukuda T."/>
            <person name="Manabe T."/>
            <person name="Gomi K."/>
            <person name="Tabuchi M."/>
            <person name="Akimitsu K."/>
            <person name="Kataoka I."/>
        </authorList>
    </citation>
    <scope>NUCLEOTIDE SEQUENCE [LARGE SCALE GENOMIC DNA]</scope>
    <source>
        <strain evidence="4">cv. Fuchu</strain>
    </source>
</reference>
<evidence type="ECO:0000313" key="4">
    <source>
        <dbReference type="Proteomes" id="UP000585474"/>
    </source>
</evidence>
<feature type="region of interest" description="Disordered" evidence="1">
    <location>
        <begin position="178"/>
        <end position="206"/>
    </location>
</feature>
<sequence>MAETEETFKEKHILLSPQLKSPIKPNPSKSRSVFIWKSLFFALILVIIPLFPSQAPEFIKHTVLTKLWELLHLLFIGIAVSYGLFGRKKAGTENEVETQSKLDNPQMYLSGFLHFPSIFEDGCENPYGSDEKRQIQTWNSQNFNGGPMVFVSRENCVLEDLGKPKSVIDHKPLGLPIRSLRSKTTDRDAPESVKRNESGSDSDKIKNGKFKGLIPIDLEEKFKETVSIPSPVPWGSRSSRMEVREDMNSTSKSHSHSKHISITESEFDYLKSESFWSPIFSHRNSSMPSQETRDSKIEDLERDKSSCPSALKLRNGFSIGSLSEMNCCGDLKEFSRSIREDPLGGGSFGVDSRKTEVKIKPFQRGKSVRTIRASENRVFEGGKIGEICSNHVEGNEGNTNFDKFGDFSVKESSKLSEQQNEKVQDFAESNGVDDEKDSESEFEKFHVDKKAGEFIAKFREQIRLQKIAANKGFSGW</sequence>
<keyword evidence="2" id="KW-0812">Transmembrane</keyword>
<comment type="caution">
    <text evidence="3">The sequence shown here is derived from an EMBL/GenBank/DDBJ whole genome shotgun (WGS) entry which is preliminary data.</text>
</comment>
<evidence type="ECO:0008006" key="5">
    <source>
        <dbReference type="Google" id="ProtNLM"/>
    </source>
</evidence>
<dbReference type="PANTHER" id="PTHR34059:SF6">
    <property type="entry name" value="DUF4408 DOMAIN-CONTAINING PROTEIN"/>
    <property type="match status" value="1"/>
</dbReference>
<feature type="transmembrane region" description="Helical" evidence="2">
    <location>
        <begin position="67"/>
        <end position="85"/>
    </location>
</feature>
<dbReference type="EMBL" id="BJWL01000014">
    <property type="protein sequence ID" value="GFZ00683.1"/>
    <property type="molecule type" value="Genomic_DNA"/>
</dbReference>
<dbReference type="AlphaFoldDB" id="A0A7J0FPN1"/>
<keyword evidence="2" id="KW-1133">Transmembrane helix</keyword>
<accession>A0A7J0FPN1</accession>
<name>A0A7J0FPN1_9ERIC</name>
<organism evidence="3 4">
    <name type="scientific">Actinidia rufa</name>
    <dbReference type="NCBI Taxonomy" id="165716"/>
    <lineage>
        <taxon>Eukaryota</taxon>
        <taxon>Viridiplantae</taxon>
        <taxon>Streptophyta</taxon>
        <taxon>Embryophyta</taxon>
        <taxon>Tracheophyta</taxon>
        <taxon>Spermatophyta</taxon>
        <taxon>Magnoliopsida</taxon>
        <taxon>eudicotyledons</taxon>
        <taxon>Gunneridae</taxon>
        <taxon>Pentapetalae</taxon>
        <taxon>asterids</taxon>
        <taxon>Ericales</taxon>
        <taxon>Actinidiaceae</taxon>
        <taxon>Actinidia</taxon>
    </lineage>
</organism>
<keyword evidence="2" id="KW-0472">Membrane</keyword>
<keyword evidence="4" id="KW-1185">Reference proteome</keyword>
<dbReference type="InterPro" id="IPR008480">
    <property type="entry name" value="DUF761_pln"/>
</dbReference>
<feature type="transmembrane region" description="Helical" evidence="2">
    <location>
        <begin position="34"/>
        <end position="55"/>
    </location>
</feature>
<gene>
    <name evidence="3" type="ORF">Acr_14g0003180</name>
</gene>
<evidence type="ECO:0000256" key="1">
    <source>
        <dbReference type="SAM" id="MobiDB-lite"/>
    </source>
</evidence>
<dbReference type="PANTHER" id="PTHR34059">
    <property type="entry name" value="EXPRESSED PROTEIN"/>
    <property type="match status" value="1"/>
</dbReference>
<dbReference type="Proteomes" id="UP000585474">
    <property type="component" value="Unassembled WGS sequence"/>
</dbReference>
<feature type="compositionally biased region" description="Basic and acidic residues" evidence="1">
    <location>
        <begin position="183"/>
        <end position="206"/>
    </location>
</feature>
<feature type="region of interest" description="Disordered" evidence="1">
    <location>
        <begin position="416"/>
        <end position="441"/>
    </location>
</feature>
<protein>
    <recommendedName>
        <fullName evidence="5">Hydroxyproline-rich glycoprotein family protein</fullName>
    </recommendedName>
</protein>
<proteinExistence type="predicted"/>